<dbReference type="Proteomes" id="UP001054857">
    <property type="component" value="Unassembled WGS sequence"/>
</dbReference>
<dbReference type="AlphaFoldDB" id="A0AAD3DR69"/>
<evidence type="ECO:0000313" key="4">
    <source>
        <dbReference type="Proteomes" id="UP001054857"/>
    </source>
</evidence>
<name>A0AAD3DR69_9CHLO</name>
<keyword evidence="2" id="KW-0812">Transmembrane</keyword>
<evidence type="ECO:0000256" key="1">
    <source>
        <dbReference type="SAM" id="MobiDB-lite"/>
    </source>
</evidence>
<evidence type="ECO:0000313" key="3">
    <source>
        <dbReference type="EMBL" id="GFR46560.1"/>
    </source>
</evidence>
<keyword evidence="2" id="KW-1133">Transmembrane helix</keyword>
<keyword evidence="2" id="KW-0472">Membrane</keyword>
<feature type="transmembrane region" description="Helical" evidence="2">
    <location>
        <begin position="199"/>
        <end position="225"/>
    </location>
</feature>
<dbReference type="InterPro" id="IPR052994">
    <property type="entry name" value="Tiny_macrocysts_regulators"/>
</dbReference>
<reference evidence="3 4" key="1">
    <citation type="journal article" date="2021" name="Sci. Rep.">
        <title>Genome sequencing of the multicellular alga Astrephomene provides insights into convergent evolution of germ-soma differentiation.</title>
        <authorList>
            <person name="Yamashita S."/>
            <person name="Yamamoto K."/>
            <person name="Matsuzaki R."/>
            <person name="Suzuki S."/>
            <person name="Yamaguchi H."/>
            <person name="Hirooka S."/>
            <person name="Minakuchi Y."/>
            <person name="Miyagishima S."/>
            <person name="Kawachi M."/>
            <person name="Toyoda A."/>
            <person name="Nozaki H."/>
        </authorList>
    </citation>
    <scope>NUCLEOTIDE SEQUENCE [LARGE SCALE GENOMIC DNA]</scope>
    <source>
        <strain evidence="3 4">NIES-4017</strain>
    </source>
</reference>
<dbReference type="PANTHER" id="PTHR31600:SF2">
    <property type="entry name" value="GAMETE ENRICHED GENE 10 PROTEIN-RELATED"/>
    <property type="match status" value="1"/>
</dbReference>
<feature type="non-terminal residue" evidence="3">
    <location>
        <position position="335"/>
    </location>
</feature>
<protein>
    <submittedName>
        <fullName evidence="3">Uncharacterized protein</fullName>
    </submittedName>
</protein>
<evidence type="ECO:0000256" key="2">
    <source>
        <dbReference type="SAM" id="Phobius"/>
    </source>
</evidence>
<feature type="region of interest" description="Disordered" evidence="1">
    <location>
        <begin position="315"/>
        <end position="335"/>
    </location>
</feature>
<keyword evidence="4" id="KW-1185">Reference proteome</keyword>
<dbReference type="EMBL" id="BMAR01000014">
    <property type="protein sequence ID" value="GFR46560.1"/>
    <property type="molecule type" value="Genomic_DNA"/>
</dbReference>
<gene>
    <name evidence="3" type="ORF">Agub_g8152</name>
</gene>
<organism evidence="3 4">
    <name type="scientific">Astrephomene gubernaculifera</name>
    <dbReference type="NCBI Taxonomy" id="47775"/>
    <lineage>
        <taxon>Eukaryota</taxon>
        <taxon>Viridiplantae</taxon>
        <taxon>Chlorophyta</taxon>
        <taxon>core chlorophytes</taxon>
        <taxon>Chlorophyceae</taxon>
        <taxon>CS clade</taxon>
        <taxon>Chlamydomonadales</taxon>
        <taxon>Astrephomenaceae</taxon>
        <taxon>Astrephomene</taxon>
    </lineage>
</organism>
<accession>A0AAD3DR69</accession>
<comment type="caution">
    <text evidence="3">The sequence shown here is derived from an EMBL/GenBank/DDBJ whole genome shotgun (WGS) entry which is preliminary data.</text>
</comment>
<dbReference type="PANTHER" id="PTHR31600">
    <property type="entry name" value="TINY MACROCYSTS PROTEIN B-RELATED"/>
    <property type="match status" value="1"/>
</dbReference>
<proteinExistence type="predicted"/>
<sequence>TIYAVAVVMMKDVVQVVAIHSVADYLSGRTYRTVFLSQEVAIVDDSSQLLAKRAALFSVMKLVKDAWYTLQLGEGADLAAGPDVERFPLVKTGLVDASPAITELVYGNGACLRSGDNLPCPGPDYRFYHLTHSGLDSMMQQFLVSLSYMATNQSLTPEGLQDEHFDFIYSVGSKDLLDGTVKLAEAHYQTILERFTNIMVLHIVLFLMLWVVFICFLVFLLNPLIKRTTKERRRIAELMSQLPLELDVEKLVARALGTAAANNAASSGNAASAGGGPASYVDLGEGSPDRGGQGASQQATMKWKAIIRAASSLTGKAPPVGSTTNRRSSLLAAAV</sequence>